<feature type="compositionally biased region" description="Basic residues" evidence="1">
    <location>
        <begin position="27"/>
        <end position="44"/>
    </location>
</feature>
<feature type="region of interest" description="Disordered" evidence="1">
    <location>
        <begin position="18"/>
        <end position="207"/>
    </location>
</feature>
<organism evidence="2 3">
    <name type="scientific">Lasiosphaeria ovina</name>
    <dbReference type="NCBI Taxonomy" id="92902"/>
    <lineage>
        <taxon>Eukaryota</taxon>
        <taxon>Fungi</taxon>
        <taxon>Dikarya</taxon>
        <taxon>Ascomycota</taxon>
        <taxon>Pezizomycotina</taxon>
        <taxon>Sordariomycetes</taxon>
        <taxon>Sordariomycetidae</taxon>
        <taxon>Sordariales</taxon>
        <taxon>Lasiosphaeriaceae</taxon>
        <taxon>Lasiosphaeria</taxon>
    </lineage>
</organism>
<dbReference type="AlphaFoldDB" id="A0AAE0NFX6"/>
<feature type="compositionally biased region" description="Basic and acidic residues" evidence="1">
    <location>
        <begin position="140"/>
        <end position="158"/>
    </location>
</feature>
<gene>
    <name evidence="2" type="ORF">B0T24DRAFT_718070</name>
</gene>
<dbReference type="Proteomes" id="UP001287356">
    <property type="component" value="Unassembled WGS sequence"/>
</dbReference>
<feature type="compositionally biased region" description="Basic residues" evidence="1">
    <location>
        <begin position="106"/>
        <end position="118"/>
    </location>
</feature>
<evidence type="ECO:0000256" key="1">
    <source>
        <dbReference type="SAM" id="MobiDB-lite"/>
    </source>
</evidence>
<feature type="compositionally biased region" description="Basic residues" evidence="1">
    <location>
        <begin position="175"/>
        <end position="188"/>
    </location>
</feature>
<comment type="caution">
    <text evidence="2">The sequence shown here is derived from an EMBL/GenBank/DDBJ whole genome shotgun (WGS) entry which is preliminary data.</text>
</comment>
<feature type="compositionally biased region" description="Basic and acidic residues" evidence="1">
    <location>
        <begin position="45"/>
        <end position="57"/>
    </location>
</feature>
<accession>A0AAE0NFX6</accession>
<protein>
    <submittedName>
        <fullName evidence="2">Uncharacterized protein</fullName>
    </submittedName>
</protein>
<sequence>MDSAIDIETFMKEVEESFSDLSLLSKKQPKQSKKGATQKRAASKKRQDERIRAELRLDPATPLPSTYLTISQRRREAQKRKKARIRAELGLPPFIPPHPPSGLTRTQRRRERKKRQQERHRAALAAGVPLPDNEMTGRTPTEKRRDKLNCAKERKRAALEAGLPLPEENTPKRTSTQKRREMKKRQQARMRDATTALEAEGEAQPKDEFLETETGMQQELCNQMTAKLHVSNYATIRQSSADRHTSSHTSPKKRRKPSPEKARRAILKQRHHKAWNKKMAYLTLALELLTISAHDTCPLAHAWAEHLQVALPHRQPEIRKPQGQEEQV</sequence>
<evidence type="ECO:0000313" key="2">
    <source>
        <dbReference type="EMBL" id="KAK3380749.1"/>
    </source>
</evidence>
<feature type="region of interest" description="Disordered" evidence="1">
    <location>
        <begin position="238"/>
        <end position="271"/>
    </location>
</feature>
<proteinExistence type="predicted"/>
<keyword evidence="3" id="KW-1185">Reference proteome</keyword>
<evidence type="ECO:0000313" key="3">
    <source>
        <dbReference type="Proteomes" id="UP001287356"/>
    </source>
</evidence>
<reference evidence="2" key="2">
    <citation type="submission" date="2023-06" db="EMBL/GenBank/DDBJ databases">
        <authorList>
            <consortium name="Lawrence Berkeley National Laboratory"/>
            <person name="Haridas S."/>
            <person name="Hensen N."/>
            <person name="Bonometti L."/>
            <person name="Westerberg I."/>
            <person name="Brannstrom I.O."/>
            <person name="Guillou S."/>
            <person name="Cros-Aarteil S."/>
            <person name="Calhoun S."/>
            <person name="Kuo A."/>
            <person name="Mondo S."/>
            <person name="Pangilinan J."/>
            <person name="Riley R."/>
            <person name="Labutti K."/>
            <person name="Andreopoulos B."/>
            <person name="Lipzen A."/>
            <person name="Chen C."/>
            <person name="Yanf M."/>
            <person name="Daum C."/>
            <person name="Ng V."/>
            <person name="Clum A."/>
            <person name="Steindorff A."/>
            <person name="Ohm R."/>
            <person name="Martin F."/>
            <person name="Silar P."/>
            <person name="Natvig D."/>
            <person name="Lalanne C."/>
            <person name="Gautier V."/>
            <person name="Ament-Velasquez S.L."/>
            <person name="Kruys A."/>
            <person name="Hutchinson M.I."/>
            <person name="Powell A.J."/>
            <person name="Barry K."/>
            <person name="Miller A.N."/>
            <person name="Grigoriev I.V."/>
            <person name="Debuchy R."/>
            <person name="Gladieux P."/>
            <person name="Thoren M.H."/>
            <person name="Johannesson H."/>
        </authorList>
    </citation>
    <scope>NUCLEOTIDE SEQUENCE</scope>
    <source>
        <strain evidence="2">CBS 958.72</strain>
    </source>
</reference>
<dbReference type="EMBL" id="JAULSN010000002">
    <property type="protein sequence ID" value="KAK3380749.1"/>
    <property type="molecule type" value="Genomic_DNA"/>
</dbReference>
<reference evidence="2" key="1">
    <citation type="journal article" date="2023" name="Mol. Phylogenet. Evol.">
        <title>Genome-scale phylogeny and comparative genomics of the fungal order Sordariales.</title>
        <authorList>
            <person name="Hensen N."/>
            <person name="Bonometti L."/>
            <person name="Westerberg I."/>
            <person name="Brannstrom I.O."/>
            <person name="Guillou S."/>
            <person name="Cros-Aarteil S."/>
            <person name="Calhoun S."/>
            <person name="Haridas S."/>
            <person name="Kuo A."/>
            <person name="Mondo S."/>
            <person name="Pangilinan J."/>
            <person name="Riley R."/>
            <person name="LaButti K."/>
            <person name="Andreopoulos B."/>
            <person name="Lipzen A."/>
            <person name="Chen C."/>
            <person name="Yan M."/>
            <person name="Daum C."/>
            <person name="Ng V."/>
            <person name="Clum A."/>
            <person name="Steindorff A."/>
            <person name="Ohm R.A."/>
            <person name="Martin F."/>
            <person name="Silar P."/>
            <person name="Natvig D.O."/>
            <person name="Lalanne C."/>
            <person name="Gautier V."/>
            <person name="Ament-Velasquez S.L."/>
            <person name="Kruys A."/>
            <person name="Hutchinson M.I."/>
            <person name="Powell A.J."/>
            <person name="Barry K."/>
            <person name="Miller A.N."/>
            <person name="Grigoriev I.V."/>
            <person name="Debuchy R."/>
            <person name="Gladieux P."/>
            <person name="Hiltunen Thoren M."/>
            <person name="Johannesson H."/>
        </authorList>
    </citation>
    <scope>NUCLEOTIDE SEQUENCE</scope>
    <source>
        <strain evidence="2">CBS 958.72</strain>
    </source>
</reference>
<name>A0AAE0NFX6_9PEZI</name>